<dbReference type="AlphaFoldDB" id="A0A1P9X4E1"/>
<keyword evidence="3" id="KW-0732">Signal</keyword>
<dbReference type="Proteomes" id="UP000187941">
    <property type="component" value="Chromosome"/>
</dbReference>
<reference evidence="7 8" key="1">
    <citation type="submission" date="2016-01" db="EMBL/GenBank/DDBJ databases">
        <authorList>
            <person name="Oliw E.H."/>
        </authorList>
    </citation>
    <scope>NUCLEOTIDE SEQUENCE [LARGE SCALE GENOMIC DNA]</scope>
    <source>
        <strain evidence="7 8">DY10</strain>
    </source>
</reference>
<dbReference type="EMBL" id="CP014263">
    <property type="protein sequence ID" value="AQG82516.1"/>
    <property type="molecule type" value="Genomic_DNA"/>
</dbReference>
<sequence>MISPSLLGRGWGGVYLLLILLLNACNIAKNLPANERLYMGTDIVLKPDSTISTTDQAAITEQLTALARPRPNKKLFGYPYKVGLYYLFGEPKKENGFRSWFRRKFGEEPVLASAKAISSSIPIWEAALRNEGYFGSTVTGQLLEESYRAKGVYEVTVKPRFYIDSVGILADSTPIGRSLRFVSRRPALRKGDPYRLETIKNERERIGQLLKQRGFYYFIPDYVAVLADNDSVAHRTDLFFAIKPEIPDAAREEYDIRNVFIYPNYNLSTAQSDTNLSQAYRSPEGFRIVDSTRRFNPKLFRDVVTVLPGTRYNARQQDLTLSRFINLGTFKFVRNRFEPAQQGDSAVLDVHYYLTPSPNKAVRLELDGTSRSNNFNGGQAVLSWRNRNALRRAELLTLNANAGIEFQVGGGAQAITNYRFGADAVLSLPRLVGPVRFRQYQRTALPKTNITLGYQANIRGDLYRINSAQTTFGYAWRQSQQIEHVFQPFNVNYIFVPLSRVTDRFYEILFDPDADALVKRQLNQILSSDQLILSTLYTFNYNSLPRPNSPTTFRLTTNAEIAGNLASLFIPLREGQDRKTILNVPFAQYARVDADARLYRRLTSNMTLANRLFVGLGLPYGNSNGFTLPLTRQYFVGGSNSIRAFRPRAIGPGLYTRDTLRDVPLFQDGGGDIRLEANTELRYKFNKYFEGAAFIDAGNIWTFYPGEGFTTDATLSQFRRDFYRQIAIGTGIGLRVDLSYFLIRLDLGTPLRKPYKTNGSEWVIDQINLRDPTWRRQNIVLNIAVGYPF</sequence>
<evidence type="ECO:0000313" key="8">
    <source>
        <dbReference type="Proteomes" id="UP000187941"/>
    </source>
</evidence>
<accession>A0A1P9X4E1</accession>
<keyword evidence="2" id="KW-0812">Transmembrane</keyword>
<feature type="domain" description="Bacterial surface antigen (D15)" evidence="6">
    <location>
        <begin position="447"/>
        <end position="756"/>
    </location>
</feature>
<dbReference type="GO" id="GO:0019867">
    <property type="term" value="C:outer membrane"/>
    <property type="evidence" value="ECO:0007669"/>
    <property type="project" value="InterPro"/>
</dbReference>
<evidence type="ECO:0000256" key="4">
    <source>
        <dbReference type="ARBA" id="ARBA00023136"/>
    </source>
</evidence>
<gene>
    <name evidence="7" type="ORF">AWR27_15240</name>
</gene>
<name>A0A1P9X4E1_9BACT</name>
<evidence type="ECO:0000256" key="3">
    <source>
        <dbReference type="ARBA" id="ARBA00022729"/>
    </source>
</evidence>
<proteinExistence type="predicted"/>
<dbReference type="KEGG" id="smon:AWR27_15240"/>
<evidence type="ECO:0000256" key="5">
    <source>
        <dbReference type="ARBA" id="ARBA00023237"/>
    </source>
</evidence>
<evidence type="ECO:0000256" key="2">
    <source>
        <dbReference type="ARBA" id="ARBA00022692"/>
    </source>
</evidence>
<organism evidence="7 8">
    <name type="scientific">Spirosoma montaniterrae</name>
    <dbReference type="NCBI Taxonomy" id="1178516"/>
    <lineage>
        <taxon>Bacteria</taxon>
        <taxon>Pseudomonadati</taxon>
        <taxon>Bacteroidota</taxon>
        <taxon>Cytophagia</taxon>
        <taxon>Cytophagales</taxon>
        <taxon>Cytophagaceae</taxon>
        <taxon>Spirosoma</taxon>
    </lineage>
</organism>
<dbReference type="PANTHER" id="PTHR12815">
    <property type="entry name" value="SORTING AND ASSEMBLY MACHINERY SAMM50 PROTEIN FAMILY MEMBER"/>
    <property type="match status" value="1"/>
</dbReference>
<dbReference type="InterPro" id="IPR000184">
    <property type="entry name" value="Bac_surfAg_D15"/>
</dbReference>
<evidence type="ECO:0000313" key="7">
    <source>
        <dbReference type="EMBL" id="AQG82516.1"/>
    </source>
</evidence>
<keyword evidence="8" id="KW-1185">Reference proteome</keyword>
<dbReference type="STRING" id="1178516.AWR27_15240"/>
<dbReference type="InterPro" id="IPR039910">
    <property type="entry name" value="D15-like"/>
</dbReference>
<dbReference type="Pfam" id="PF01103">
    <property type="entry name" value="Omp85"/>
    <property type="match status" value="1"/>
</dbReference>
<evidence type="ECO:0000256" key="1">
    <source>
        <dbReference type="ARBA" id="ARBA00004370"/>
    </source>
</evidence>
<keyword evidence="4" id="KW-0472">Membrane</keyword>
<evidence type="ECO:0000259" key="6">
    <source>
        <dbReference type="Pfam" id="PF01103"/>
    </source>
</evidence>
<dbReference type="PANTHER" id="PTHR12815:SF47">
    <property type="entry name" value="TRANSLOCATION AND ASSEMBLY MODULE SUBUNIT TAMA"/>
    <property type="match status" value="1"/>
</dbReference>
<protein>
    <recommendedName>
        <fullName evidence="6">Bacterial surface antigen (D15) domain-containing protein</fullName>
    </recommendedName>
</protein>
<dbReference type="Gene3D" id="2.40.160.50">
    <property type="entry name" value="membrane protein fhac: a member of the omp85/tpsb transporter family"/>
    <property type="match status" value="1"/>
</dbReference>
<keyword evidence="5" id="KW-0998">Cell outer membrane</keyword>
<comment type="subcellular location">
    <subcellularLocation>
        <location evidence="1">Membrane</location>
    </subcellularLocation>
</comment>